<dbReference type="CDD" id="cd12933">
    <property type="entry name" value="eIF3G"/>
    <property type="match status" value="1"/>
</dbReference>
<evidence type="ECO:0000259" key="8">
    <source>
        <dbReference type="PROSITE" id="PS50102"/>
    </source>
</evidence>
<organism evidence="9 10">
    <name type="scientific">Kockovaella imperatae</name>
    <dbReference type="NCBI Taxonomy" id="4999"/>
    <lineage>
        <taxon>Eukaryota</taxon>
        <taxon>Fungi</taxon>
        <taxon>Dikarya</taxon>
        <taxon>Basidiomycota</taxon>
        <taxon>Agaricomycotina</taxon>
        <taxon>Tremellomycetes</taxon>
        <taxon>Tremellales</taxon>
        <taxon>Cuniculitremaceae</taxon>
        <taxon>Kockovaella</taxon>
    </lineage>
</organism>
<dbReference type="GO" id="GO:0005852">
    <property type="term" value="C:eukaryotic translation initiation factor 3 complex"/>
    <property type="evidence" value="ECO:0007669"/>
    <property type="project" value="UniProtKB-UniRule"/>
</dbReference>
<dbReference type="SUPFAM" id="SSF54928">
    <property type="entry name" value="RNA-binding domain, RBD"/>
    <property type="match status" value="1"/>
</dbReference>
<dbReference type="SMART" id="SM00360">
    <property type="entry name" value="RRM"/>
    <property type="match status" value="1"/>
</dbReference>
<dbReference type="PANTHER" id="PTHR10352">
    <property type="entry name" value="EUKARYOTIC TRANSLATION INITIATION FACTOR 3 SUBUNIT G"/>
    <property type="match status" value="1"/>
</dbReference>
<evidence type="ECO:0000313" key="9">
    <source>
        <dbReference type="EMBL" id="ORX34708.1"/>
    </source>
</evidence>
<dbReference type="HAMAP" id="MF_03006">
    <property type="entry name" value="eIF3g"/>
    <property type="match status" value="1"/>
</dbReference>
<dbReference type="GO" id="GO:0033290">
    <property type="term" value="C:eukaryotic 48S preinitiation complex"/>
    <property type="evidence" value="ECO:0007669"/>
    <property type="project" value="UniProtKB-UniRule"/>
</dbReference>
<dbReference type="Gene3D" id="3.30.70.330">
    <property type="match status" value="1"/>
</dbReference>
<reference evidence="9 10" key="1">
    <citation type="submission" date="2017-03" db="EMBL/GenBank/DDBJ databases">
        <title>Widespread Adenine N6-methylation of Active Genes in Fungi.</title>
        <authorList>
            <consortium name="DOE Joint Genome Institute"/>
            <person name="Mondo S.J."/>
            <person name="Dannebaum R.O."/>
            <person name="Kuo R.C."/>
            <person name="Louie K.B."/>
            <person name="Bewick A.J."/>
            <person name="Labutti K."/>
            <person name="Haridas S."/>
            <person name="Kuo A."/>
            <person name="Salamov A."/>
            <person name="Ahrendt S.R."/>
            <person name="Lau R."/>
            <person name="Bowen B.P."/>
            <person name="Lipzen A."/>
            <person name="Sullivan W."/>
            <person name="Andreopoulos W.B."/>
            <person name="Clum A."/>
            <person name="Lindquist E."/>
            <person name="Daum C."/>
            <person name="Northen T.R."/>
            <person name="Ramamoorthy G."/>
            <person name="Schmitz R.J."/>
            <person name="Gryganskyi A."/>
            <person name="Culley D."/>
            <person name="Magnuson J."/>
            <person name="James T.Y."/>
            <person name="O'Malley M.A."/>
            <person name="Stajich J.E."/>
            <person name="Spatafora J.W."/>
            <person name="Visel A."/>
            <person name="Grigoriev I.V."/>
        </authorList>
    </citation>
    <scope>NUCLEOTIDE SEQUENCE [LARGE SCALE GENOMIC DNA]</scope>
    <source>
        <strain evidence="9 10">NRRL Y-17943</strain>
    </source>
</reference>
<comment type="caution">
    <text evidence="9">The sequence shown here is derived from an EMBL/GenBank/DDBJ whole genome shotgun (WGS) entry which is preliminary data.</text>
</comment>
<comment type="subunit">
    <text evidence="5">Component of the eukaryotic translation initiation factor 3 (eIF-3) complex.</text>
</comment>
<keyword evidence="10" id="KW-1185">Reference proteome</keyword>
<dbReference type="InterPro" id="IPR035979">
    <property type="entry name" value="RBD_domain_sf"/>
</dbReference>
<dbReference type="InterPro" id="IPR012677">
    <property type="entry name" value="Nucleotide-bd_a/b_plait_sf"/>
</dbReference>
<keyword evidence="2 5" id="KW-0396">Initiation factor</keyword>
<comment type="subcellular location">
    <subcellularLocation>
        <location evidence="5">Cytoplasm</location>
    </subcellularLocation>
</comment>
<dbReference type="GO" id="GO:0001732">
    <property type="term" value="P:formation of cytoplasmic translation initiation complex"/>
    <property type="evidence" value="ECO:0007669"/>
    <property type="project" value="UniProtKB-UniRule"/>
</dbReference>
<evidence type="ECO:0000256" key="7">
    <source>
        <dbReference type="SAM" id="MobiDB-lite"/>
    </source>
</evidence>
<dbReference type="CDD" id="cd12408">
    <property type="entry name" value="RRM_eIF3G_like"/>
    <property type="match status" value="1"/>
</dbReference>
<comment type="similarity">
    <text evidence="5">Belongs to the eIF-3 subunit G family.</text>
</comment>
<evidence type="ECO:0000256" key="6">
    <source>
        <dbReference type="PROSITE-ProRule" id="PRU00176"/>
    </source>
</evidence>
<dbReference type="InterPro" id="IPR000504">
    <property type="entry name" value="RRM_dom"/>
</dbReference>
<evidence type="ECO:0000256" key="5">
    <source>
        <dbReference type="HAMAP-Rule" id="MF_03006"/>
    </source>
</evidence>
<feature type="region of interest" description="Disordered" evidence="7">
    <location>
        <begin position="1"/>
        <end position="22"/>
    </location>
</feature>
<name>A0A1Y1U9K2_9TREE</name>
<evidence type="ECO:0000256" key="1">
    <source>
        <dbReference type="ARBA" id="ARBA00022490"/>
    </source>
</evidence>
<dbReference type="InParanoid" id="A0A1Y1U9K2"/>
<evidence type="ECO:0000256" key="2">
    <source>
        <dbReference type="ARBA" id="ARBA00022540"/>
    </source>
</evidence>
<feature type="domain" description="RRM" evidence="8">
    <location>
        <begin position="194"/>
        <end position="272"/>
    </location>
</feature>
<dbReference type="STRING" id="4999.A0A1Y1U9K2"/>
<evidence type="ECO:0000256" key="4">
    <source>
        <dbReference type="ARBA" id="ARBA00022917"/>
    </source>
</evidence>
<keyword evidence="4 5" id="KW-0648">Protein biosynthesis</keyword>
<dbReference type="GO" id="GO:0016282">
    <property type="term" value="C:eukaryotic 43S preinitiation complex"/>
    <property type="evidence" value="ECO:0007669"/>
    <property type="project" value="UniProtKB-UniRule"/>
</dbReference>
<dbReference type="Pfam" id="PF00076">
    <property type="entry name" value="RRM_1"/>
    <property type="match status" value="1"/>
</dbReference>
<dbReference type="Proteomes" id="UP000193218">
    <property type="component" value="Unassembled WGS sequence"/>
</dbReference>
<dbReference type="OrthoDB" id="639027at2759"/>
<dbReference type="PIRSF" id="PIRSF037949">
    <property type="entry name" value="Transl_init_eIF-3_RNA-bind"/>
    <property type="match status" value="1"/>
</dbReference>
<accession>A0A1Y1U9K2</accession>
<dbReference type="Pfam" id="PF12353">
    <property type="entry name" value="eIF3g"/>
    <property type="match status" value="1"/>
</dbReference>
<keyword evidence="3 6" id="KW-0694">RNA-binding</keyword>
<protein>
    <recommendedName>
        <fullName evidence="5">Eukaryotic translation initiation factor 3 subunit G</fullName>
        <shortName evidence="5">eIF3g</shortName>
    </recommendedName>
    <alternativeName>
        <fullName evidence="5">Eukaryotic translation initiation factor 3 RNA-binding subunit</fullName>
        <shortName evidence="5">eIF-3 RNA-binding subunit</shortName>
    </alternativeName>
    <alternativeName>
        <fullName evidence="5">Translation initiation factor eIF3 p33 subunit homolog</fullName>
        <shortName evidence="5">eIF3 p33 homolog</shortName>
    </alternativeName>
</protein>
<evidence type="ECO:0000313" key="10">
    <source>
        <dbReference type="Proteomes" id="UP000193218"/>
    </source>
</evidence>
<dbReference type="InterPro" id="IPR034240">
    <property type="entry name" value="eIF3G_RRM"/>
</dbReference>
<comment type="function">
    <text evidence="5">RNA-binding component of the eukaryotic translation initiation factor 3 (eIF-3) complex, which is involved in protein synthesis of a specialized repertoire of mRNAs and, together with other initiation factors, stimulates binding of mRNA and methionyl-tRNAi to the 40S ribosome. The eIF-3 complex specifically targets and initiates translation of a subset of mRNAs involved in cell proliferation. This subunit can bind 18S rRNA.</text>
</comment>
<gene>
    <name evidence="5" type="primary">TIF35</name>
    <name evidence="9" type="ORF">BD324DRAFT_634578</name>
</gene>
<dbReference type="AlphaFoldDB" id="A0A1Y1U9K2"/>
<evidence type="ECO:0000256" key="3">
    <source>
        <dbReference type="ARBA" id="ARBA00022884"/>
    </source>
</evidence>
<dbReference type="InterPro" id="IPR024675">
    <property type="entry name" value="eIF3g_N"/>
</dbReference>
<dbReference type="PROSITE" id="PS50102">
    <property type="entry name" value="RRM"/>
    <property type="match status" value="1"/>
</dbReference>
<dbReference type="EMBL" id="NBSH01000013">
    <property type="protein sequence ID" value="ORX34708.1"/>
    <property type="molecule type" value="Genomic_DNA"/>
</dbReference>
<dbReference type="InterPro" id="IPR017334">
    <property type="entry name" value="eIF3_g"/>
</dbReference>
<dbReference type="GO" id="GO:0003723">
    <property type="term" value="F:RNA binding"/>
    <property type="evidence" value="ECO:0007669"/>
    <property type="project" value="UniProtKB-UniRule"/>
</dbReference>
<dbReference type="FunCoup" id="A0A1Y1U9K2">
    <property type="interactions" value="547"/>
</dbReference>
<proteinExistence type="inferred from homology"/>
<feature type="compositionally biased region" description="Acidic residues" evidence="7">
    <location>
        <begin position="1"/>
        <end position="12"/>
    </location>
</feature>
<dbReference type="GO" id="GO:0003743">
    <property type="term" value="F:translation initiation factor activity"/>
    <property type="evidence" value="ECO:0007669"/>
    <property type="project" value="UniProtKB-UniRule"/>
</dbReference>
<sequence length="276" mass="30088">MKDWTAEEDPEELPPPSETTVDGITTIITWKLDEHDRKVKVTRRVRRKMQTQNVSHTVAERRRLPKFGDDKGKATGPDRKTTIVGENIHFKVAPVSAKANEAAAEPDAPKLAAGKAVICRLCKGGHFTAKCPFKDSLAAIENVDMDDGGEAPAADGMGGILARGAGAGGKYVPPGQRAGGGAGESMYRNRDDLPTLRITSLSTDAEDEDLRELFAPFGKVARANVVRDRETRESKGFGFVSFESRRDAEKALQKMNGHGYDSLILSVSWSLPREQR</sequence>
<keyword evidence="1 5" id="KW-0963">Cytoplasm</keyword>